<evidence type="ECO:0008006" key="3">
    <source>
        <dbReference type="Google" id="ProtNLM"/>
    </source>
</evidence>
<dbReference type="Gene3D" id="2.40.160.90">
    <property type="match status" value="1"/>
</dbReference>
<evidence type="ECO:0000313" key="2">
    <source>
        <dbReference type="Proteomes" id="UP001470809"/>
    </source>
</evidence>
<proteinExistence type="predicted"/>
<reference evidence="2" key="1">
    <citation type="submission" date="2024-04" db="EMBL/GenBank/DDBJ databases">
        <title>Phylogenomic analyses of a clade within the roseobacter group suggest taxonomic reassignments of species of the genera Aestuariivita, Citreicella, Loktanella, Nautella, Pelagibaca, Ruegeria, Thalassobius, Thiobacimonas and Tropicibacter, and the proposal o.</title>
        <authorList>
            <person name="Jeon C.O."/>
        </authorList>
    </citation>
    <scope>NUCLEOTIDE SEQUENCE [LARGE SCALE GENOMIC DNA]</scope>
    <source>
        <strain evidence="2">SS1-5</strain>
    </source>
</reference>
<organism evidence="1 2">
    <name type="scientific">Yoonia rhodophyticola</name>
    <dbReference type="NCBI Taxonomy" id="3137370"/>
    <lineage>
        <taxon>Bacteria</taxon>
        <taxon>Pseudomonadati</taxon>
        <taxon>Pseudomonadota</taxon>
        <taxon>Alphaproteobacteria</taxon>
        <taxon>Rhodobacterales</taxon>
        <taxon>Paracoccaceae</taxon>
        <taxon>Yoonia</taxon>
    </lineage>
</organism>
<dbReference type="PROSITE" id="PS51257">
    <property type="entry name" value="PROKAR_LIPOPROTEIN"/>
    <property type="match status" value="1"/>
</dbReference>
<evidence type="ECO:0000313" key="1">
    <source>
        <dbReference type="EMBL" id="XFU26684.1"/>
    </source>
</evidence>
<protein>
    <recommendedName>
        <fullName evidence="3">Transferrin-binding protein B C-lobe/N-lobe beta barrel domain-containing protein</fullName>
    </recommendedName>
</protein>
<reference evidence="1 2" key="2">
    <citation type="submission" date="2024-08" db="EMBL/GenBank/DDBJ databases">
        <title>Phylogenomic analyses of a clade within the roseobacter group suggest taxonomic reassignments of species of the genera Aestuariivita, Citreicella, Loktanella, Nautella, Pelagibaca, Ruegeria, Thalassobius, Thiobacimonas and Tropicibacter, and the proposal o.</title>
        <authorList>
            <person name="Jeon C.O."/>
        </authorList>
    </citation>
    <scope>NUCLEOTIDE SEQUENCE [LARGE SCALE GENOMIC DNA]</scope>
    <source>
        <strain evidence="1 2">SS1-5</strain>
    </source>
</reference>
<accession>A0ABZ3JCR2</accession>
<dbReference type="InterPro" id="IPR011250">
    <property type="entry name" value="OMP/PagP_B-barrel"/>
</dbReference>
<dbReference type="EMBL" id="CP151767">
    <property type="protein sequence ID" value="XFU26684.1"/>
    <property type="molecule type" value="Genomic_DNA"/>
</dbReference>
<gene>
    <name evidence="1" type="ORF">AABB31_22990</name>
</gene>
<keyword evidence="2" id="KW-1185">Reference proteome</keyword>
<dbReference type="RefSeq" id="WP_373635545.1">
    <property type="nucleotide sequence ID" value="NZ_CP151767.2"/>
</dbReference>
<name>A0ABZ3JCR2_9RHOB</name>
<dbReference type="SUPFAM" id="SSF56925">
    <property type="entry name" value="OMPA-like"/>
    <property type="match status" value="1"/>
</dbReference>
<sequence>MPGRNFFRYIITVPLLAACGGGGGETASFPAQLTSFDARFVQIAGGDVTPGPQLPTQGVVTYQGMVRLGLPWGSGGAPLTHIGDLQLRVDFAGGVAPVEGVIDALQNNAGAVAGSLTLEDSRLLRDADPDTEFQFSADVSGDLQNAGQDYVVTGGIAGDFYGRNADATAGVIFGDVTGPDGVAIFDGTFVGDAP</sequence>
<dbReference type="Proteomes" id="UP001470809">
    <property type="component" value="Chromosome"/>
</dbReference>